<dbReference type="Pfam" id="PF00069">
    <property type="entry name" value="Pkinase"/>
    <property type="match status" value="1"/>
</dbReference>
<dbReference type="GO" id="GO:0016020">
    <property type="term" value="C:membrane"/>
    <property type="evidence" value="ECO:0007669"/>
    <property type="project" value="TreeGrafter"/>
</dbReference>
<dbReference type="GO" id="GO:0005524">
    <property type="term" value="F:ATP binding"/>
    <property type="evidence" value="ECO:0007669"/>
    <property type="project" value="UniProtKB-UniRule"/>
</dbReference>
<dbReference type="InterPro" id="IPR045269">
    <property type="entry name" value="Atg1-like"/>
</dbReference>
<gene>
    <name evidence="8" type="ORF">TTHERM_000599819</name>
</gene>
<dbReference type="GO" id="GO:0010506">
    <property type="term" value="P:regulation of autophagy"/>
    <property type="evidence" value="ECO:0007669"/>
    <property type="project" value="InterPro"/>
</dbReference>
<evidence type="ECO:0000313" key="9">
    <source>
        <dbReference type="Proteomes" id="UP000009168"/>
    </source>
</evidence>
<dbReference type="SMART" id="SM00220">
    <property type="entry name" value="S_TKc"/>
    <property type="match status" value="1"/>
</dbReference>
<feature type="coiled-coil region" evidence="6">
    <location>
        <begin position="437"/>
        <end position="464"/>
    </location>
</feature>
<dbReference type="SUPFAM" id="SSF56112">
    <property type="entry name" value="Protein kinase-like (PK-like)"/>
    <property type="match status" value="1"/>
</dbReference>
<dbReference type="InterPro" id="IPR008271">
    <property type="entry name" value="Ser/Thr_kinase_AS"/>
</dbReference>
<keyword evidence="2 5" id="KW-0547">Nucleotide-binding</keyword>
<keyword evidence="1" id="KW-0808">Transferase</keyword>
<proteinExistence type="predicted"/>
<dbReference type="PROSITE" id="PS50011">
    <property type="entry name" value="PROTEIN_KINASE_DOM"/>
    <property type="match status" value="1"/>
</dbReference>
<dbReference type="KEGG" id="tet:TTHERM_000599819"/>
<keyword evidence="4 5" id="KW-0067">ATP-binding</keyword>
<dbReference type="GO" id="GO:0004674">
    <property type="term" value="F:protein serine/threonine kinase activity"/>
    <property type="evidence" value="ECO:0007669"/>
    <property type="project" value="InterPro"/>
</dbReference>
<dbReference type="GO" id="GO:0000407">
    <property type="term" value="C:phagophore assembly site"/>
    <property type="evidence" value="ECO:0007669"/>
    <property type="project" value="TreeGrafter"/>
</dbReference>
<reference evidence="9" key="1">
    <citation type="journal article" date="2006" name="PLoS Biol.">
        <title>Macronuclear genome sequence of the ciliate Tetrahymena thermophila, a model eukaryote.</title>
        <authorList>
            <person name="Eisen J.A."/>
            <person name="Coyne R.S."/>
            <person name="Wu M."/>
            <person name="Wu D."/>
            <person name="Thiagarajan M."/>
            <person name="Wortman J.R."/>
            <person name="Badger J.H."/>
            <person name="Ren Q."/>
            <person name="Amedeo P."/>
            <person name="Jones K.M."/>
            <person name="Tallon L.J."/>
            <person name="Delcher A.L."/>
            <person name="Salzberg S.L."/>
            <person name="Silva J.C."/>
            <person name="Haas B.J."/>
            <person name="Majoros W.H."/>
            <person name="Farzad M."/>
            <person name="Carlton J.M."/>
            <person name="Smith R.K. Jr."/>
            <person name="Garg J."/>
            <person name="Pearlman R.E."/>
            <person name="Karrer K.M."/>
            <person name="Sun L."/>
            <person name="Manning G."/>
            <person name="Elde N.C."/>
            <person name="Turkewitz A.P."/>
            <person name="Asai D.J."/>
            <person name="Wilkes D.E."/>
            <person name="Wang Y."/>
            <person name="Cai H."/>
            <person name="Collins K."/>
            <person name="Stewart B.A."/>
            <person name="Lee S.R."/>
            <person name="Wilamowska K."/>
            <person name="Weinberg Z."/>
            <person name="Ruzzo W.L."/>
            <person name="Wloga D."/>
            <person name="Gaertig J."/>
            <person name="Frankel J."/>
            <person name="Tsao C.-C."/>
            <person name="Gorovsky M.A."/>
            <person name="Keeling P.J."/>
            <person name="Waller R.F."/>
            <person name="Patron N.J."/>
            <person name="Cherry J.M."/>
            <person name="Stover N.A."/>
            <person name="Krieger C.J."/>
            <person name="del Toro C."/>
            <person name="Ryder H.F."/>
            <person name="Williamson S.C."/>
            <person name="Barbeau R.A."/>
            <person name="Hamilton E.P."/>
            <person name="Orias E."/>
        </authorList>
    </citation>
    <scope>NUCLEOTIDE SEQUENCE [LARGE SCALE GENOMIC DNA]</scope>
    <source>
        <strain evidence="9">SB210</strain>
    </source>
</reference>
<evidence type="ECO:0000256" key="3">
    <source>
        <dbReference type="ARBA" id="ARBA00022777"/>
    </source>
</evidence>
<dbReference type="GO" id="GO:0005829">
    <property type="term" value="C:cytosol"/>
    <property type="evidence" value="ECO:0007669"/>
    <property type="project" value="TreeGrafter"/>
</dbReference>
<dbReference type="AlphaFoldDB" id="W7X1Y5"/>
<dbReference type="OrthoDB" id="3256376at2759"/>
<evidence type="ECO:0000256" key="4">
    <source>
        <dbReference type="ARBA" id="ARBA00022840"/>
    </source>
</evidence>
<keyword evidence="6" id="KW-0175">Coiled coil</keyword>
<dbReference type="InParanoid" id="W7X1Y5"/>
<dbReference type="PANTHER" id="PTHR24348">
    <property type="entry name" value="SERINE/THREONINE-PROTEIN KINASE UNC-51-RELATED"/>
    <property type="match status" value="1"/>
</dbReference>
<dbReference type="EMBL" id="GG662620">
    <property type="protein sequence ID" value="EWS73245.1"/>
    <property type="molecule type" value="Genomic_DNA"/>
</dbReference>
<dbReference type="Gene3D" id="1.10.510.10">
    <property type="entry name" value="Transferase(Phosphotransferase) domain 1"/>
    <property type="match status" value="1"/>
</dbReference>
<dbReference type="STRING" id="312017.W7X1Y5"/>
<keyword evidence="3 8" id="KW-0418">Kinase</keyword>
<evidence type="ECO:0000256" key="2">
    <source>
        <dbReference type="ARBA" id="ARBA00022741"/>
    </source>
</evidence>
<organism evidence="8 9">
    <name type="scientific">Tetrahymena thermophila (strain SB210)</name>
    <dbReference type="NCBI Taxonomy" id="312017"/>
    <lineage>
        <taxon>Eukaryota</taxon>
        <taxon>Sar</taxon>
        <taxon>Alveolata</taxon>
        <taxon>Ciliophora</taxon>
        <taxon>Intramacronucleata</taxon>
        <taxon>Oligohymenophorea</taxon>
        <taxon>Hymenostomatida</taxon>
        <taxon>Tetrahymenina</taxon>
        <taxon>Tetrahymenidae</taxon>
        <taxon>Tetrahymena</taxon>
    </lineage>
</organism>
<dbReference type="InterPro" id="IPR017441">
    <property type="entry name" value="Protein_kinase_ATP_BS"/>
</dbReference>
<feature type="binding site" evidence="5">
    <location>
        <position position="56"/>
    </location>
    <ligand>
        <name>ATP</name>
        <dbReference type="ChEBI" id="CHEBI:30616"/>
    </ligand>
</feature>
<dbReference type="PROSITE" id="PS00107">
    <property type="entry name" value="PROTEIN_KINASE_ATP"/>
    <property type="match status" value="1"/>
</dbReference>
<dbReference type="InterPro" id="IPR011009">
    <property type="entry name" value="Kinase-like_dom_sf"/>
</dbReference>
<evidence type="ECO:0000256" key="5">
    <source>
        <dbReference type="PROSITE-ProRule" id="PRU10141"/>
    </source>
</evidence>
<name>W7X1Y5_TETTS</name>
<dbReference type="Proteomes" id="UP000009168">
    <property type="component" value="Unassembled WGS sequence"/>
</dbReference>
<accession>W7X1Y5</accession>
<dbReference type="PANTHER" id="PTHR24348:SF22">
    <property type="entry name" value="NON-SPECIFIC SERINE_THREONINE PROTEIN KINASE"/>
    <property type="match status" value="1"/>
</dbReference>
<keyword evidence="9" id="KW-1185">Reference proteome</keyword>
<sequence>MQQNQQFPRYGTSTFGDIKKVGEFIIDMKHLLGKGTFGEVYICWREKEPSIKFACKIIPISNLEQDKLKQSLEEGRLLMLAQGKNIVPMITFIKSPNNFYYITQFCNQGNLQEFINKNQKIINEGFLLNIFKMICVGYYEQIFSKNLIHRDIKPENILIHDGIPLIADFGFAKHLDDNEVQIEQTYKCTPMYASPQIYILEEKCTYSYKADIYSFGVMLYQMIYGYVPGKPQSRIDVQKFMKKIKEQGTKIIDFPSDHKFQVSFETKQAIKSMMEYKEENRISIEELLNHKMFNLIEMEDNNQYYENDEISQSLQKSYIGLKRRGIQVTKIQSVKTSNPIQSQDTTEQSIEAVDKYYLFIRNVAVFSKITLSNLYHIYEEFKSAGILEINLDYILMALQFHYQLAILYCIETIDGGANQKIPYNSNYKLSSQYQYTKSIIEQEYKEAEQQTKFLKNKIMQKINNYNVIYQNNELKSQVQELSNFLQENQTLSNVIIAYKRHMKKHFISSFELILKNPQNNLRQNKTVLQIMLSLCIIHSQVMAINKFDTMQFNEFYQQFALPNEHLIQLIEISLKNFN</sequence>
<protein>
    <submittedName>
        <fullName evidence="8">Serine/Threonine kinase domain protein</fullName>
    </submittedName>
</protein>
<evidence type="ECO:0000313" key="8">
    <source>
        <dbReference type="EMBL" id="EWS73245.1"/>
    </source>
</evidence>
<dbReference type="InterPro" id="IPR000719">
    <property type="entry name" value="Prot_kinase_dom"/>
</dbReference>
<dbReference type="GO" id="GO:0005776">
    <property type="term" value="C:autophagosome"/>
    <property type="evidence" value="ECO:0007669"/>
    <property type="project" value="TreeGrafter"/>
</dbReference>
<evidence type="ECO:0000259" key="7">
    <source>
        <dbReference type="PROSITE" id="PS50011"/>
    </source>
</evidence>
<evidence type="ECO:0000256" key="1">
    <source>
        <dbReference type="ARBA" id="ARBA00022679"/>
    </source>
</evidence>
<dbReference type="GeneID" id="24439781"/>
<dbReference type="RefSeq" id="XP_012654209.1">
    <property type="nucleotide sequence ID" value="XM_012798755.1"/>
</dbReference>
<dbReference type="PROSITE" id="PS00108">
    <property type="entry name" value="PROTEIN_KINASE_ST"/>
    <property type="match status" value="1"/>
</dbReference>
<evidence type="ECO:0000256" key="6">
    <source>
        <dbReference type="SAM" id="Coils"/>
    </source>
</evidence>
<feature type="domain" description="Protein kinase" evidence="7">
    <location>
        <begin position="26"/>
        <end position="293"/>
    </location>
</feature>
<dbReference type="GO" id="GO:0000045">
    <property type="term" value="P:autophagosome assembly"/>
    <property type="evidence" value="ECO:0007669"/>
    <property type="project" value="TreeGrafter"/>
</dbReference>